<evidence type="ECO:0000256" key="3">
    <source>
        <dbReference type="ARBA" id="ARBA00022448"/>
    </source>
</evidence>
<dbReference type="RefSeq" id="WP_309939698.1">
    <property type="nucleotide sequence ID" value="NZ_AP025305.1"/>
</dbReference>
<feature type="transmembrane region" description="Helical" evidence="7">
    <location>
        <begin position="181"/>
        <end position="198"/>
    </location>
</feature>
<dbReference type="InterPro" id="IPR005829">
    <property type="entry name" value="Sugar_transporter_CS"/>
</dbReference>
<keyword evidence="5 7" id="KW-1133">Transmembrane helix</keyword>
<evidence type="ECO:0000256" key="7">
    <source>
        <dbReference type="SAM" id="Phobius"/>
    </source>
</evidence>
<feature type="domain" description="Major facilitator superfamily (MFS) profile" evidence="8">
    <location>
        <begin position="25"/>
        <end position="461"/>
    </location>
</feature>
<keyword evidence="10" id="KW-1185">Reference proteome</keyword>
<feature type="transmembrane region" description="Helical" evidence="7">
    <location>
        <begin position="311"/>
        <end position="331"/>
    </location>
</feature>
<evidence type="ECO:0000259" key="8">
    <source>
        <dbReference type="PROSITE" id="PS50850"/>
    </source>
</evidence>
<dbReference type="SUPFAM" id="SSF103473">
    <property type="entry name" value="MFS general substrate transporter"/>
    <property type="match status" value="1"/>
</dbReference>
<dbReference type="Gene3D" id="1.20.1250.20">
    <property type="entry name" value="MFS general substrate transporter like domains"/>
    <property type="match status" value="1"/>
</dbReference>
<feature type="transmembrane region" description="Helical" evidence="7">
    <location>
        <begin position="154"/>
        <end position="175"/>
    </location>
</feature>
<dbReference type="Proteomes" id="UP001185092">
    <property type="component" value="Unassembled WGS sequence"/>
</dbReference>
<evidence type="ECO:0000256" key="1">
    <source>
        <dbReference type="ARBA" id="ARBA00004141"/>
    </source>
</evidence>
<accession>A0AAE3XNU4</accession>
<dbReference type="AlphaFoldDB" id="A0AAE3XNU4"/>
<keyword evidence="6 7" id="KW-0472">Membrane</keyword>
<organism evidence="9 10">
    <name type="scientific">Aureibacter tunicatorum</name>
    <dbReference type="NCBI Taxonomy" id="866807"/>
    <lineage>
        <taxon>Bacteria</taxon>
        <taxon>Pseudomonadati</taxon>
        <taxon>Bacteroidota</taxon>
        <taxon>Cytophagia</taxon>
        <taxon>Cytophagales</taxon>
        <taxon>Persicobacteraceae</taxon>
        <taxon>Aureibacter</taxon>
    </lineage>
</organism>
<evidence type="ECO:0000313" key="10">
    <source>
        <dbReference type="Proteomes" id="UP001185092"/>
    </source>
</evidence>
<name>A0AAE3XNU4_9BACT</name>
<dbReference type="InterPro" id="IPR005828">
    <property type="entry name" value="MFS_sugar_transport-like"/>
</dbReference>
<evidence type="ECO:0000313" key="9">
    <source>
        <dbReference type="EMBL" id="MDR6239887.1"/>
    </source>
</evidence>
<comment type="subcellular location">
    <subcellularLocation>
        <location evidence="1">Membrane</location>
        <topology evidence="1">Multi-pass membrane protein</topology>
    </subcellularLocation>
</comment>
<feature type="transmembrane region" description="Helical" evidence="7">
    <location>
        <begin position="435"/>
        <end position="456"/>
    </location>
</feature>
<feature type="transmembrane region" description="Helical" evidence="7">
    <location>
        <begin position="367"/>
        <end position="386"/>
    </location>
</feature>
<feature type="transmembrane region" description="Helical" evidence="7">
    <location>
        <begin position="59"/>
        <end position="83"/>
    </location>
</feature>
<evidence type="ECO:0000256" key="4">
    <source>
        <dbReference type="ARBA" id="ARBA00022692"/>
    </source>
</evidence>
<dbReference type="PANTHER" id="PTHR23511:SF34">
    <property type="entry name" value="SYNAPTIC VESICLE GLYCOPROTEIN 2"/>
    <property type="match status" value="1"/>
</dbReference>
<keyword evidence="3" id="KW-0813">Transport</keyword>
<feature type="transmembrane region" description="Helical" evidence="7">
    <location>
        <begin position="407"/>
        <end position="429"/>
    </location>
</feature>
<gene>
    <name evidence="9" type="ORF">HNQ88_002935</name>
</gene>
<protein>
    <submittedName>
        <fullName evidence="9">MFS family permease</fullName>
    </submittedName>
</protein>
<feature type="transmembrane region" description="Helical" evidence="7">
    <location>
        <begin position="343"/>
        <end position="361"/>
    </location>
</feature>
<evidence type="ECO:0000256" key="6">
    <source>
        <dbReference type="ARBA" id="ARBA00023136"/>
    </source>
</evidence>
<feature type="transmembrane region" description="Helical" evidence="7">
    <location>
        <begin position="116"/>
        <end position="133"/>
    </location>
</feature>
<dbReference type="PANTHER" id="PTHR23511">
    <property type="entry name" value="SYNAPTIC VESICLE GLYCOPROTEIN 2"/>
    <property type="match status" value="1"/>
</dbReference>
<keyword evidence="4 7" id="KW-0812">Transmembrane</keyword>
<feature type="transmembrane region" description="Helical" evidence="7">
    <location>
        <begin position="90"/>
        <end position="110"/>
    </location>
</feature>
<proteinExistence type="inferred from homology"/>
<dbReference type="GO" id="GO:0022857">
    <property type="term" value="F:transmembrane transporter activity"/>
    <property type="evidence" value="ECO:0007669"/>
    <property type="project" value="InterPro"/>
</dbReference>
<reference evidence="9" key="1">
    <citation type="submission" date="2023-07" db="EMBL/GenBank/DDBJ databases">
        <title>Genomic Encyclopedia of Type Strains, Phase IV (KMG-IV): sequencing the most valuable type-strain genomes for metagenomic binning, comparative biology and taxonomic classification.</title>
        <authorList>
            <person name="Goeker M."/>
        </authorList>
    </citation>
    <scope>NUCLEOTIDE SEQUENCE</scope>
    <source>
        <strain evidence="9">DSM 26174</strain>
    </source>
</reference>
<feature type="transmembrane region" description="Helical" evidence="7">
    <location>
        <begin position="25"/>
        <end position="47"/>
    </location>
</feature>
<sequence>MKTQKSKSLGHLIDHSPFKKTHKKIWLLSAAGILLDGFDLFVIGLSLPLISKYFKTSPVLTGLIGSSALLGAIFGAIILGYLTDKYGRKTFYMINMVFLIFFGVLSGIAWNPWLLIVSRFFVGMGVGADYPICSSYVSEFMPKKIRGRMLTSSFALQAVGMILAAISSILILKIFPSINAWRYFLLIGVIPAGIILFFRSSVPESIRWLLFHKKYKKAEKICLSIYSHEEKFIKDYFKNEKYKTEFLPERKIRIKELFKKSIRKRTILATVPWFLMDISTYGIGLFTPIILTQLHFNIEHMNFVQEVKKAIVESSFLDLFLIIGFIVNLCFVERVGRMPLQKIGFMGMALGLLILAIPNSFHLSEPWTFGFTFLGFSIFNFMMNSGPNPTTFTLSGELFPTNLRATGSGFAAGIAKLGATLGIFFLPILSKSAGMSITLIILAITSFLGFVFTRAFQIETKGKPLYEG</sequence>
<comment type="caution">
    <text evidence="9">The sequence shown here is derived from an EMBL/GenBank/DDBJ whole genome shotgun (WGS) entry which is preliminary data.</text>
</comment>
<dbReference type="InterPro" id="IPR020846">
    <property type="entry name" value="MFS_dom"/>
</dbReference>
<evidence type="ECO:0000256" key="2">
    <source>
        <dbReference type="ARBA" id="ARBA00010992"/>
    </source>
</evidence>
<dbReference type="PROSITE" id="PS50850">
    <property type="entry name" value="MFS"/>
    <property type="match status" value="1"/>
</dbReference>
<dbReference type="GO" id="GO:0016020">
    <property type="term" value="C:membrane"/>
    <property type="evidence" value="ECO:0007669"/>
    <property type="project" value="UniProtKB-SubCell"/>
</dbReference>
<dbReference type="Pfam" id="PF00083">
    <property type="entry name" value="Sugar_tr"/>
    <property type="match status" value="1"/>
</dbReference>
<comment type="similarity">
    <text evidence="2">Belongs to the major facilitator superfamily. Sugar transporter (TC 2.A.1.1) family.</text>
</comment>
<dbReference type="PROSITE" id="PS00217">
    <property type="entry name" value="SUGAR_TRANSPORT_2"/>
    <property type="match status" value="1"/>
</dbReference>
<dbReference type="InterPro" id="IPR036259">
    <property type="entry name" value="MFS_trans_sf"/>
</dbReference>
<feature type="transmembrane region" description="Helical" evidence="7">
    <location>
        <begin position="267"/>
        <end position="291"/>
    </location>
</feature>
<evidence type="ECO:0000256" key="5">
    <source>
        <dbReference type="ARBA" id="ARBA00022989"/>
    </source>
</evidence>
<dbReference type="EMBL" id="JAVDQD010000003">
    <property type="protein sequence ID" value="MDR6239887.1"/>
    <property type="molecule type" value="Genomic_DNA"/>
</dbReference>